<sequence>MTNQNYPDLTTVNSPVDSSQTQMQAMAKTVSADPVPVFENAIHIGGSTAGSTVNAQIGGDDNNMKYDVKFKTGRTMRNHLLLVNSLSEALSTRPTSDSSSTRNLSQLDYSHL</sequence>
<dbReference type="AlphaFoldDB" id="A0A4Z1G8P3"/>
<feature type="region of interest" description="Disordered" evidence="1">
    <location>
        <begin position="88"/>
        <end position="112"/>
    </location>
</feature>
<evidence type="ECO:0000313" key="2">
    <source>
        <dbReference type="EMBL" id="TGO31792.1"/>
    </source>
</evidence>
<proteinExistence type="predicted"/>
<organism evidence="2 3">
    <name type="scientific">Botrytis hyacinthi</name>
    <dbReference type="NCBI Taxonomy" id="278943"/>
    <lineage>
        <taxon>Eukaryota</taxon>
        <taxon>Fungi</taxon>
        <taxon>Dikarya</taxon>
        <taxon>Ascomycota</taxon>
        <taxon>Pezizomycotina</taxon>
        <taxon>Leotiomycetes</taxon>
        <taxon>Helotiales</taxon>
        <taxon>Sclerotiniaceae</taxon>
        <taxon>Botrytis</taxon>
    </lineage>
</organism>
<protein>
    <submittedName>
        <fullName evidence="2">Uncharacterized protein</fullName>
    </submittedName>
</protein>
<reference evidence="2 3" key="1">
    <citation type="submission" date="2017-12" db="EMBL/GenBank/DDBJ databases">
        <title>Comparative genomics of Botrytis spp.</title>
        <authorList>
            <person name="Valero-Jimenez C.A."/>
            <person name="Tapia P."/>
            <person name="Veloso J."/>
            <person name="Silva-Moreno E."/>
            <person name="Staats M."/>
            <person name="Valdes J.H."/>
            <person name="Van Kan J.A.L."/>
        </authorList>
    </citation>
    <scope>NUCLEOTIDE SEQUENCE [LARGE SCALE GENOMIC DNA]</scope>
    <source>
        <strain evidence="2 3">Bh0001</strain>
    </source>
</reference>
<dbReference type="Proteomes" id="UP000297814">
    <property type="component" value="Unassembled WGS sequence"/>
</dbReference>
<feature type="compositionally biased region" description="Polar residues" evidence="1">
    <location>
        <begin position="103"/>
        <end position="112"/>
    </location>
</feature>
<evidence type="ECO:0000256" key="1">
    <source>
        <dbReference type="SAM" id="MobiDB-lite"/>
    </source>
</evidence>
<evidence type="ECO:0000313" key="3">
    <source>
        <dbReference type="Proteomes" id="UP000297814"/>
    </source>
</evidence>
<dbReference type="EMBL" id="PQXK01000405">
    <property type="protein sequence ID" value="TGO31792.1"/>
    <property type="molecule type" value="Genomic_DNA"/>
</dbReference>
<gene>
    <name evidence="2" type="ORF">BHYA_0408g00020</name>
</gene>
<accession>A0A4Z1G8P3</accession>
<name>A0A4Z1G8P3_9HELO</name>
<keyword evidence="3" id="KW-1185">Reference proteome</keyword>
<comment type="caution">
    <text evidence="2">The sequence shown here is derived from an EMBL/GenBank/DDBJ whole genome shotgun (WGS) entry which is preliminary data.</text>
</comment>
<feature type="compositionally biased region" description="Low complexity" evidence="1">
    <location>
        <begin position="91"/>
        <end position="102"/>
    </location>
</feature>
<feature type="region of interest" description="Disordered" evidence="1">
    <location>
        <begin position="1"/>
        <end position="24"/>
    </location>
</feature>